<dbReference type="SUPFAM" id="SSF51679">
    <property type="entry name" value="Bacterial luciferase-like"/>
    <property type="match status" value="1"/>
</dbReference>
<dbReference type="NCBIfam" id="TIGR03860">
    <property type="entry name" value="FMN_nitrolo"/>
    <property type="match status" value="1"/>
</dbReference>
<evidence type="ECO:0000313" key="7">
    <source>
        <dbReference type="EMBL" id="CAK9439683.1"/>
    </source>
</evidence>
<dbReference type="PANTHER" id="PTHR30011">
    <property type="entry name" value="ALKANESULFONATE MONOOXYGENASE-RELATED"/>
    <property type="match status" value="1"/>
</dbReference>
<reference evidence="7 8" key="1">
    <citation type="submission" date="2024-03" db="EMBL/GenBank/DDBJ databases">
        <authorList>
            <person name="Brejova B."/>
        </authorList>
    </citation>
    <scope>NUCLEOTIDE SEQUENCE [LARGE SCALE GENOMIC DNA]</scope>
    <source>
        <strain evidence="7 8">CBS 14171</strain>
    </source>
</reference>
<evidence type="ECO:0000259" key="6">
    <source>
        <dbReference type="Pfam" id="PF00296"/>
    </source>
</evidence>
<protein>
    <recommendedName>
        <fullName evidence="6">Luciferase-like domain-containing protein</fullName>
    </recommendedName>
</protein>
<evidence type="ECO:0000256" key="1">
    <source>
        <dbReference type="ARBA" id="ARBA00022630"/>
    </source>
</evidence>
<dbReference type="PIRSF" id="PIRSF000337">
    <property type="entry name" value="NTA_MOA"/>
    <property type="match status" value="1"/>
</dbReference>
<dbReference type="GeneID" id="92208979"/>
<dbReference type="Proteomes" id="UP001497383">
    <property type="component" value="Chromosome 4"/>
</dbReference>
<comment type="similarity">
    <text evidence="5">Belongs to the NtaA/SnaA/DszA monooxygenase family.</text>
</comment>
<evidence type="ECO:0000256" key="3">
    <source>
        <dbReference type="ARBA" id="ARBA00023002"/>
    </source>
</evidence>
<dbReference type="EMBL" id="OZ022408">
    <property type="protein sequence ID" value="CAK9439683.1"/>
    <property type="molecule type" value="Genomic_DNA"/>
</dbReference>
<dbReference type="PANTHER" id="PTHR30011:SF16">
    <property type="entry name" value="C2H2 FINGER DOMAIN TRANSCRIPTION FACTOR (EUROFUNG)-RELATED"/>
    <property type="match status" value="1"/>
</dbReference>
<keyword evidence="8" id="KW-1185">Reference proteome</keyword>
<dbReference type="InterPro" id="IPR011251">
    <property type="entry name" value="Luciferase-like_dom"/>
</dbReference>
<proteinExistence type="inferred from homology"/>
<name>A0ABP0ZNU4_9ASCO</name>
<evidence type="ECO:0000256" key="2">
    <source>
        <dbReference type="ARBA" id="ARBA00022643"/>
    </source>
</evidence>
<keyword evidence="4" id="KW-0503">Monooxygenase</keyword>
<sequence length="498" mass="56124">MVVKRQKKARKPIILNAFDMGTVGLQSPGLWKHPQDKSRDYNTIEYWTNLAQLLERGKFNALFIADVLGPYDVYNGPRNLTAAAKAAAQWPINEPSAVISAMAAVTRNLSFAVTASTISEAPYHFARRLATLDHLSKGRIGWNIVSSYLDSASRNLLNGEPLPPHDERYEKAEEYLEVVYQLFLSSWADDAVKVDRKKGIFADPERIREINYEGEHFKVPGPFICEPNPYQRLPVILQAGASSKGMEYAAKNAEAVFINGMTPEGLKTKIDKLNSLIEKHGRNPKDVKKVQLLTVIVAPTHEEAIEKFHDYKQYGDLEGAQALFGGWTGVNLGEYDWEQELTEVESNAVRSMAEMWTKPFPGDPPNLKKTRRYIADKVSLGGSGVLFIGSPAEVADEIENWVDVSGVDGFNLTYAITPGSFEDVVDLLIPELQRRGLVWDDYPKEGLTFRENLYGTDGDDPTYLKPDHPAYDLRWREGQSKEEFEEKFQKAWKENFGK</sequence>
<dbReference type="InterPro" id="IPR051260">
    <property type="entry name" value="Diverse_substr_monoxygenases"/>
</dbReference>
<dbReference type="Gene3D" id="3.20.20.30">
    <property type="entry name" value="Luciferase-like domain"/>
    <property type="match status" value="1"/>
</dbReference>
<evidence type="ECO:0000313" key="8">
    <source>
        <dbReference type="Proteomes" id="UP001497383"/>
    </source>
</evidence>
<dbReference type="InterPro" id="IPR036661">
    <property type="entry name" value="Luciferase-like_sf"/>
</dbReference>
<keyword evidence="3" id="KW-0560">Oxidoreductase</keyword>
<accession>A0ABP0ZNU4</accession>
<keyword evidence="2" id="KW-0288">FMN</keyword>
<evidence type="ECO:0000256" key="4">
    <source>
        <dbReference type="ARBA" id="ARBA00023033"/>
    </source>
</evidence>
<feature type="domain" description="Luciferase-like" evidence="6">
    <location>
        <begin position="38"/>
        <end position="403"/>
    </location>
</feature>
<keyword evidence="1" id="KW-0285">Flavoprotein</keyword>
<dbReference type="RefSeq" id="XP_066830721.1">
    <property type="nucleotide sequence ID" value="XM_066973931.1"/>
</dbReference>
<dbReference type="Pfam" id="PF00296">
    <property type="entry name" value="Bac_luciferase"/>
    <property type="match status" value="1"/>
</dbReference>
<organism evidence="7 8">
    <name type="scientific">Lodderomyces beijingensis</name>
    <dbReference type="NCBI Taxonomy" id="1775926"/>
    <lineage>
        <taxon>Eukaryota</taxon>
        <taxon>Fungi</taxon>
        <taxon>Dikarya</taxon>
        <taxon>Ascomycota</taxon>
        <taxon>Saccharomycotina</taxon>
        <taxon>Pichiomycetes</taxon>
        <taxon>Debaryomycetaceae</taxon>
        <taxon>Candida/Lodderomyces clade</taxon>
        <taxon>Lodderomyces</taxon>
    </lineage>
</organism>
<gene>
    <name evidence="7" type="ORF">LODBEIA_P37830</name>
</gene>
<evidence type="ECO:0000256" key="5">
    <source>
        <dbReference type="ARBA" id="ARBA00033748"/>
    </source>
</evidence>
<dbReference type="InterPro" id="IPR016215">
    <property type="entry name" value="NTA_MOA"/>
</dbReference>